<name>A0A6L5X4N3_9FIRM</name>
<gene>
    <name evidence="7" type="ORF">FYJ35_06000</name>
</gene>
<dbReference type="PROSITE" id="PS50893">
    <property type="entry name" value="ABC_TRANSPORTER_2"/>
    <property type="match status" value="1"/>
</dbReference>
<dbReference type="PROSITE" id="PS00211">
    <property type="entry name" value="ABC_TRANSPORTER_1"/>
    <property type="match status" value="1"/>
</dbReference>
<accession>A0A6L5X4N3</accession>
<keyword evidence="3" id="KW-0547">Nucleotide-binding</keyword>
<dbReference type="GO" id="GO:0005524">
    <property type="term" value="F:ATP binding"/>
    <property type="evidence" value="ECO:0007669"/>
    <property type="project" value="UniProtKB-KW"/>
</dbReference>
<dbReference type="PANTHER" id="PTHR46743">
    <property type="entry name" value="TEICHOIC ACIDS EXPORT ATP-BINDING PROTEIN TAGH"/>
    <property type="match status" value="1"/>
</dbReference>
<comment type="caution">
    <text evidence="7">The sequence shown here is derived from an EMBL/GenBank/DDBJ whole genome shotgun (WGS) entry which is preliminary data.</text>
</comment>
<feature type="region of interest" description="Disordered" evidence="5">
    <location>
        <begin position="270"/>
        <end position="293"/>
    </location>
</feature>
<dbReference type="EMBL" id="VULZ01000005">
    <property type="protein sequence ID" value="MSS14595.1"/>
    <property type="molecule type" value="Genomic_DNA"/>
</dbReference>
<dbReference type="Proteomes" id="UP000481852">
    <property type="component" value="Unassembled WGS sequence"/>
</dbReference>
<evidence type="ECO:0000256" key="1">
    <source>
        <dbReference type="ARBA" id="ARBA00005417"/>
    </source>
</evidence>
<evidence type="ECO:0000256" key="5">
    <source>
        <dbReference type="SAM" id="MobiDB-lite"/>
    </source>
</evidence>
<feature type="compositionally biased region" description="Basic and acidic residues" evidence="5">
    <location>
        <begin position="270"/>
        <end position="281"/>
    </location>
</feature>
<evidence type="ECO:0000256" key="3">
    <source>
        <dbReference type="ARBA" id="ARBA00022741"/>
    </source>
</evidence>
<dbReference type="InterPro" id="IPR029439">
    <property type="entry name" value="Wzt_C"/>
</dbReference>
<evidence type="ECO:0000313" key="7">
    <source>
        <dbReference type="EMBL" id="MSS14595.1"/>
    </source>
</evidence>
<dbReference type="SUPFAM" id="SSF52540">
    <property type="entry name" value="P-loop containing nucleoside triphosphate hydrolases"/>
    <property type="match status" value="1"/>
</dbReference>
<dbReference type="InterPro" id="IPR017871">
    <property type="entry name" value="ABC_transporter-like_CS"/>
</dbReference>
<dbReference type="InterPro" id="IPR003593">
    <property type="entry name" value="AAA+_ATPase"/>
</dbReference>
<dbReference type="InterPro" id="IPR003439">
    <property type="entry name" value="ABC_transporter-like_ATP-bd"/>
</dbReference>
<dbReference type="CDD" id="cd03220">
    <property type="entry name" value="ABC_KpsT_Wzt"/>
    <property type="match status" value="1"/>
</dbReference>
<comment type="similarity">
    <text evidence="1">Belongs to the ABC transporter superfamily.</text>
</comment>
<feature type="domain" description="ABC transporter" evidence="6">
    <location>
        <begin position="24"/>
        <end position="265"/>
    </location>
</feature>
<dbReference type="InterPro" id="IPR050683">
    <property type="entry name" value="Bact_Polysacc_Export_ATP-bd"/>
</dbReference>
<keyword evidence="8" id="KW-1185">Reference proteome</keyword>
<dbReference type="Gene3D" id="2.70.50.60">
    <property type="entry name" value="abc- transporter (atp binding component) like domain"/>
    <property type="match status" value="1"/>
</dbReference>
<dbReference type="PANTHER" id="PTHR46743:SF2">
    <property type="entry name" value="TEICHOIC ACIDS EXPORT ATP-BINDING PROTEIN TAGH"/>
    <property type="match status" value="1"/>
</dbReference>
<evidence type="ECO:0000256" key="4">
    <source>
        <dbReference type="ARBA" id="ARBA00022840"/>
    </source>
</evidence>
<organism evidence="7 8">
    <name type="scientific">Porcincola intestinalis</name>
    <dbReference type="NCBI Taxonomy" id="2606632"/>
    <lineage>
        <taxon>Bacteria</taxon>
        <taxon>Bacillati</taxon>
        <taxon>Bacillota</taxon>
        <taxon>Clostridia</taxon>
        <taxon>Lachnospirales</taxon>
        <taxon>Lachnospiraceae</taxon>
        <taxon>Porcincola</taxon>
    </lineage>
</organism>
<evidence type="ECO:0000313" key="8">
    <source>
        <dbReference type="Proteomes" id="UP000481852"/>
    </source>
</evidence>
<dbReference type="AlphaFoldDB" id="A0A6L5X4N3"/>
<dbReference type="Gene3D" id="3.40.50.300">
    <property type="entry name" value="P-loop containing nucleotide triphosphate hydrolases"/>
    <property type="match status" value="1"/>
</dbReference>
<dbReference type="InterPro" id="IPR015860">
    <property type="entry name" value="ABC_transpr_TagH-like"/>
</dbReference>
<dbReference type="Pfam" id="PF14524">
    <property type="entry name" value="Wzt_C"/>
    <property type="match status" value="1"/>
</dbReference>
<dbReference type="GO" id="GO:0016020">
    <property type="term" value="C:membrane"/>
    <property type="evidence" value="ECO:0007669"/>
    <property type="project" value="InterPro"/>
</dbReference>
<evidence type="ECO:0000256" key="2">
    <source>
        <dbReference type="ARBA" id="ARBA00022448"/>
    </source>
</evidence>
<keyword evidence="4 7" id="KW-0067">ATP-binding</keyword>
<dbReference type="SMART" id="SM00382">
    <property type="entry name" value="AAA"/>
    <property type="match status" value="1"/>
</dbReference>
<dbReference type="InterPro" id="IPR027417">
    <property type="entry name" value="P-loop_NTPase"/>
</dbReference>
<proteinExistence type="inferred from homology"/>
<sequence>MHRFGKKEKAAEGLQDKNWHDTAIEVCDVTKVYRLYERQRDRLWETLGLDRKKTYKEKYALNHVSFRVKRGETVGIIGTNGSGKSTMLKLITGVLTPTAGSIRVDGRISALLELGAGFNMEYTGIENVYLNGAMIGFTKEEIDARLDDIIRFADIGDYINQPVKSYSSGMFVRLAFAVAINIDPEILIVDEALSVGDVFFQSKCYRKFEEFRRAGKTILFVSHDLSAISRYCDRAILLNQGDLIYDGTPKEAIDLYKKVLVGQYEEKAAEQPEAADGEKRGTQGTGSGSGLWKSRYPANPSLVEYGEKNGEIVDYALLDENGLMTSNFLKGTVFTVRMKIRAHADILEPIFAFTIKNMKGIEICGTNTTMERVPVPTMHDGDEHVVEFTQKIDLQGGEYLLSLGCTGYQDGMFRVFHRLYDVISLTVVSNRDTVGFYDMNSTCVLDPEI</sequence>
<reference evidence="7 8" key="1">
    <citation type="submission" date="2019-08" db="EMBL/GenBank/DDBJ databases">
        <title>In-depth cultivation of the pig gut microbiome towards novel bacterial diversity and tailored functional studies.</title>
        <authorList>
            <person name="Wylensek D."/>
            <person name="Hitch T.C.A."/>
            <person name="Clavel T."/>
        </authorList>
    </citation>
    <scope>NUCLEOTIDE SEQUENCE [LARGE SCALE GENOMIC DNA]</scope>
    <source>
        <strain evidence="7 8">Oil+RF-744-WCA-WT-11</strain>
    </source>
</reference>
<dbReference type="Pfam" id="PF00005">
    <property type="entry name" value="ABC_tran"/>
    <property type="match status" value="1"/>
</dbReference>
<evidence type="ECO:0000259" key="6">
    <source>
        <dbReference type="PROSITE" id="PS50893"/>
    </source>
</evidence>
<dbReference type="CDD" id="cd10147">
    <property type="entry name" value="Wzt_C-like"/>
    <property type="match status" value="1"/>
</dbReference>
<protein>
    <submittedName>
        <fullName evidence="7">ABC transporter ATP-binding protein</fullName>
    </submittedName>
</protein>
<dbReference type="GO" id="GO:0140359">
    <property type="term" value="F:ABC-type transporter activity"/>
    <property type="evidence" value="ECO:0007669"/>
    <property type="project" value="InterPro"/>
</dbReference>
<dbReference type="GO" id="GO:0016887">
    <property type="term" value="F:ATP hydrolysis activity"/>
    <property type="evidence" value="ECO:0007669"/>
    <property type="project" value="InterPro"/>
</dbReference>
<keyword evidence="2" id="KW-0813">Transport</keyword>